<evidence type="ECO:0000313" key="6">
    <source>
        <dbReference type="Proteomes" id="UP000233786"/>
    </source>
</evidence>
<feature type="domain" description="UspA" evidence="4">
    <location>
        <begin position="6"/>
        <end position="143"/>
    </location>
</feature>
<dbReference type="RefSeq" id="WP_010696811.1">
    <property type="nucleotide sequence ID" value="NZ_CP061007.1"/>
</dbReference>
<dbReference type="Pfam" id="PF00582">
    <property type="entry name" value="Usp"/>
    <property type="match status" value="2"/>
</dbReference>
<organism evidence="5 6">
    <name type="scientific">Saccharopolyspora spinosa</name>
    <dbReference type="NCBI Taxonomy" id="60894"/>
    <lineage>
        <taxon>Bacteria</taxon>
        <taxon>Bacillati</taxon>
        <taxon>Actinomycetota</taxon>
        <taxon>Actinomycetes</taxon>
        <taxon>Pseudonocardiales</taxon>
        <taxon>Pseudonocardiaceae</taxon>
        <taxon>Saccharopolyspora</taxon>
    </lineage>
</organism>
<keyword evidence="3" id="KW-0067">ATP-binding</keyword>
<gene>
    <name evidence="5" type="ORF">A8926_3620</name>
</gene>
<protein>
    <submittedName>
        <fullName evidence="5">Nucleotide-binding universal stress UspA family protein</fullName>
    </submittedName>
</protein>
<dbReference type="EMBL" id="PJNB01000001">
    <property type="protein sequence ID" value="PKW15847.1"/>
    <property type="molecule type" value="Genomic_DNA"/>
</dbReference>
<dbReference type="InterPro" id="IPR014729">
    <property type="entry name" value="Rossmann-like_a/b/a_fold"/>
</dbReference>
<dbReference type="AlphaFoldDB" id="A0A2N3XYT0"/>
<comment type="caution">
    <text evidence="5">The sequence shown here is derived from an EMBL/GenBank/DDBJ whole genome shotgun (WGS) entry which is preliminary data.</text>
</comment>
<dbReference type="SUPFAM" id="SSF52402">
    <property type="entry name" value="Adenine nucleotide alpha hydrolases-like"/>
    <property type="match status" value="2"/>
</dbReference>
<dbReference type="GO" id="GO:0005524">
    <property type="term" value="F:ATP binding"/>
    <property type="evidence" value="ECO:0007669"/>
    <property type="project" value="UniProtKB-KW"/>
</dbReference>
<dbReference type="Proteomes" id="UP000233786">
    <property type="component" value="Unassembled WGS sequence"/>
</dbReference>
<comment type="similarity">
    <text evidence="1">Belongs to the universal stress protein A family.</text>
</comment>
<evidence type="ECO:0000256" key="2">
    <source>
        <dbReference type="ARBA" id="ARBA00022741"/>
    </source>
</evidence>
<dbReference type="OrthoDB" id="3404132at2"/>
<evidence type="ECO:0000256" key="3">
    <source>
        <dbReference type="ARBA" id="ARBA00022840"/>
    </source>
</evidence>
<dbReference type="PANTHER" id="PTHR46268">
    <property type="entry name" value="STRESS RESPONSE PROTEIN NHAX"/>
    <property type="match status" value="1"/>
</dbReference>
<evidence type="ECO:0000313" key="5">
    <source>
        <dbReference type="EMBL" id="PKW15847.1"/>
    </source>
</evidence>
<keyword evidence="2" id="KW-0547">Nucleotide-binding</keyword>
<accession>A0A2N3XYT0</accession>
<dbReference type="STRING" id="994479.GCA_000194155_03599"/>
<evidence type="ECO:0000259" key="4">
    <source>
        <dbReference type="Pfam" id="PF00582"/>
    </source>
</evidence>
<evidence type="ECO:0000256" key="1">
    <source>
        <dbReference type="ARBA" id="ARBA00008791"/>
    </source>
</evidence>
<reference evidence="5" key="1">
    <citation type="submission" date="2017-12" db="EMBL/GenBank/DDBJ databases">
        <title>Sequencing the genomes of 1000 Actinobacteria strains.</title>
        <authorList>
            <person name="Klenk H.-P."/>
        </authorList>
    </citation>
    <scope>NUCLEOTIDE SEQUENCE [LARGE SCALE GENOMIC DNA]</scope>
    <source>
        <strain evidence="5">DSM 44228</strain>
    </source>
</reference>
<keyword evidence="6" id="KW-1185">Reference proteome</keyword>
<dbReference type="InterPro" id="IPR006015">
    <property type="entry name" value="Universal_stress_UspA"/>
</dbReference>
<feature type="domain" description="UspA" evidence="4">
    <location>
        <begin position="155"/>
        <end position="292"/>
    </location>
</feature>
<dbReference type="Gene3D" id="3.40.50.620">
    <property type="entry name" value="HUPs"/>
    <property type="match status" value="2"/>
</dbReference>
<dbReference type="InterPro" id="IPR006016">
    <property type="entry name" value="UspA"/>
</dbReference>
<proteinExistence type="inferred from homology"/>
<dbReference type="PANTHER" id="PTHR46268:SF27">
    <property type="entry name" value="UNIVERSAL STRESS PROTEIN RV2623"/>
    <property type="match status" value="1"/>
</dbReference>
<sequence>MQAFDVVGIDGSDIAADAVRWAAADAALHRAALRLVCVVAGGADDADDGMPTSPNVLGVIENERRRWLSQAAELAATVAGDVAITQELRHGKPAAVLVEESAGARRVVVGTRGLGDATGVKRALGSTAETVAMLAQCPVVVVPASRTDPGVARTRPVVVGVDGSAVSERALEVAFEEASVRRVPLVALHVWSDTAIDEWFALDAERDWDAIEAREGMLLAERLAGWQEQYPDVQVQRVVERDRPVRFLALHGADAQLIVVGSRGRGGLTGMLLGSTSRALVHSAPCPVLVVRAG</sequence>
<dbReference type="PRINTS" id="PR01438">
    <property type="entry name" value="UNVRSLSTRESS"/>
</dbReference>
<name>A0A2N3XYT0_SACSN</name>